<evidence type="ECO:0000259" key="5">
    <source>
        <dbReference type="SMART" id="SM00858"/>
    </source>
</evidence>
<sequence>MEMLMLKHTRLPGWLTLILALVTLALLPGVSRAANGWQELPQLRQLATHWLQQQTTGLPGQVNVQVGAIDTKLKLANCVAPDVFLPAGSRAWGKTSLGIRCAESSPWTIYLQAEVSVIGQYLVTATPLMQGQVITAQDLVFQSGDLSKLPPGVLTDPSQAIGRSVNVALMAGAMLRPEQLRMQTVIKQGQTVRLNSTGKGFSISAEGAAMGNAGDGQTVQVKVAGGQIVSGVARGNGVVEVAF</sequence>
<proteinExistence type="inferred from homology"/>
<comment type="similarity">
    <text evidence="4">Belongs to the FlgA family.</text>
</comment>
<keyword evidence="4" id="KW-1005">Bacterial flagellum biogenesis</keyword>
<dbReference type="PANTHER" id="PTHR36307">
    <property type="entry name" value="FLAGELLA BASAL BODY P-RING FORMATION PROTEIN FLGA"/>
    <property type="match status" value="1"/>
</dbReference>
<keyword evidence="7" id="KW-1185">Reference proteome</keyword>
<dbReference type="InterPro" id="IPR039246">
    <property type="entry name" value="Flagellar_FlgA"/>
</dbReference>
<dbReference type="PANTHER" id="PTHR36307:SF1">
    <property type="entry name" value="FLAGELLA BASAL BODY P-RING FORMATION PROTEIN FLGA"/>
    <property type="match status" value="1"/>
</dbReference>
<keyword evidence="3 4" id="KW-0574">Periplasm</keyword>
<keyword evidence="6" id="KW-0966">Cell projection</keyword>
<name>A0A3N0V0A9_9PROT</name>
<comment type="subcellular location">
    <subcellularLocation>
        <location evidence="1 4">Periplasm</location>
    </subcellularLocation>
</comment>
<dbReference type="SMART" id="SM00858">
    <property type="entry name" value="SAF"/>
    <property type="match status" value="1"/>
</dbReference>
<dbReference type="GO" id="GO:0042597">
    <property type="term" value="C:periplasmic space"/>
    <property type="evidence" value="ECO:0007669"/>
    <property type="project" value="UniProtKB-SubCell"/>
</dbReference>
<keyword evidence="2" id="KW-0732">Signal</keyword>
<evidence type="ECO:0000256" key="4">
    <source>
        <dbReference type="RuleBase" id="RU362063"/>
    </source>
</evidence>
<dbReference type="CDD" id="cd11614">
    <property type="entry name" value="SAF_CpaB_FlgA_like"/>
    <property type="match status" value="1"/>
</dbReference>
<evidence type="ECO:0000256" key="3">
    <source>
        <dbReference type="ARBA" id="ARBA00022764"/>
    </source>
</evidence>
<reference evidence="6 7" key="1">
    <citation type="submission" date="2018-10" db="EMBL/GenBank/DDBJ databases">
        <authorList>
            <person name="Chen W.-M."/>
        </authorList>
    </citation>
    <scope>NUCLEOTIDE SEQUENCE [LARGE SCALE GENOMIC DNA]</scope>
    <source>
        <strain evidence="6 7">H-5</strain>
    </source>
</reference>
<dbReference type="EMBL" id="RJVP01000003">
    <property type="protein sequence ID" value="ROH86143.1"/>
    <property type="molecule type" value="Genomic_DNA"/>
</dbReference>
<evidence type="ECO:0000256" key="2">
    <source>
        <dbReference type="ARBA" id="ARBA00022729"/>
    </source>
</evidence>
<dbReference type="Pfam" id="PF17656">
    <property type="entry name" value="ChapFlgA_N"/>
    <property type="match status" value="1"/>
</dbReference>
<keyword evidence="6" id="KW-0282">Flagellum</keyword>
<gene>
    <name evidence="6" type="primary">flgA</name>
    <name evidence="6" type="ORF">ED236_06690</name>
</gene>
<organism evidence="6 7">
    <name type="scientific">Pseudomethylobacillus aquaticus</name>
    <dbReference type="NCBI Taxonomy" id="2676064"/>
    <lineage>
        <taxon>Bacteria</taxon>
        <taxon>Pseudomonadati</taxon>
        <taxon>Pseudomonadota</taxon>
        <taxon>Betaproteobacteria</taxon>
        <taxon>Nitrosomonadales</taxon>
        <taxon>Methylophilaceae</taxon>
        <taxon>Pseudomethylobacillus</taxon>
    </lineage>
</organism>
<dbReference type="AlphaFoldDB" id="A0A3N0V0A9"/>
<dbReference type="GO" id="GO:0044780">
    <property type="term" value="P:bacterial-type flagellum assembly"/>
    <property type="evidence" value="ECO:0007669"/>
    <property type="project" value="InterPro"/>
</dbReference>
<dbReference type="InterPro" id="IPR041231">
    <property type="entry name" value="FlgA_N"/>
</dbReference>
<dbReference type="InterPro" id="IPR013974">
    <property type="entry name" value="SAF"/>
</dbReference>
<dbReference type="Proteomes" id="UP000275137">
    <property type="component" value="Unassembled WGS sequence"/>
</dbReference>
<dbReference type="Pfam" id="PF13144">
    <property type="entry name" value="ChapFlgA"/>
    <property type="match status" value="1"/>
</dbReference>
<evidence type="ECO:0000313" key="7">
    <source>
        <dbReference type="Proteomes" id="UP000275137"/>
    </source>
</evidence>
<comment type="caution">
    <text evidence="6">The sequence shown here is derived from an EMBL/GenBank/DDBJ whole genome shotgun (WGS) entry which is preliminary data.</text>
</comment>
<dbReference type="Gene3D" id="2.30.30.760">
    <property type="match status" value="1"/>
</dbReference>
<dbReference type="Gene3D" id="3.90.1210.10">
    <property type="entry name" value="Antifreeze-like/N-acetylneuraminic acid synthase C-terminal domain"/>
    <property type="match status" value="1"/>
</dbReference>
<protein>
    <recommendedName>
        <fullName evidence="4">Flagella basal body P-ring formation protein FlgA</fullName>
    </recommendedName>
</protein>
<accession>A0A3N0V0A9</accession>
<feature type="domain" description="SAF" evidence="5">
    <location>
        <begin position="119"/>
        <end position="181"/>
    </location>
</feature>
<evidence type="ECO:0000313" key="6">
    <source>
        <dbReference type="EMBL" id="ROH86143.1"/>
    </source>
</evidence>
<keyword evidence="6" id="KW-0969">Cilium</keyword>
<dbReference type="NCBIfam" id="TIGR03170">
    <property type="entry name" value="flgA_cterm"/>
    <property type="match status" value="1"/>
</dbReference>
<evidence type="ECO:0000256" key="1">
    <source>
        <dbReference type="ARBA" id="ARBA00004418"/>
    </source>
</evidence>
<dbReference type="InterPro" id="IPR017585">
    <property type="entry name" value="SAF_FlgA"/>
</dbReference>
<comment type="function">
    <text evidence="4">Involved in the assembly process of the P-ring formation. It may associate with FlgF on the rod constituting a structure essential for the P-ring assembly or may act as a modulator protein for the P-ring assembly.</text>
</comment>